<reference evidence="12 13" key="1">
    <citation type="submission" date="2020-08" db="EMBL/GenBank/DDBJ databases">
        <title>Genomic Encyclopedia of Type Strains, Phase IV (KMG-IV): sequencing the most valuable type-strain genomes for metagenomic binning, comparative biology and taxonomic classification.</title>
        <authorList>
            <person name="Goeker M."/>
        </authorList>
    </citation>
    <scope>NUCLEOTIDE SEQUENCE [LARGE SCALE GENOMIC DNA]</scope>
    <source>
        <strain evidence="12 13">DSM 22975</strain>
    </source>
</reference>
<dbReference type="InterPro" id="IPR004484">
    <property type="entry name" value="CbiA/CobB_synth"/>
</dbReference>
<keyword evidence="9" id="KW-0315">Glutamine amidotransferase</keyword>
<accession>A0A841GG36</accession>
<comment type="caution">
    <text evidence="12">The sequence shown here is derived from an EMBL/GenBank/DDBJ whole genome shotgun (WGS) entry which is preliminary data.</text>
</comment>
<gene>
    <name evidence="12" type="ORF">HNR75_002485</name>
</gene>
<dbReference type="CDD" id="cd03130">
    <property type="entry name" value="GATase1_CobB"/>
    <property type="match status" value="1"/>
</dbReference>
<dbReference type="InterPro" id="IPR027417">
    <property type="entry name" value="P-loop_NTPase"/>
</dbReference>
<dbReference type="PANTHER" id="PTHR43873:SF1">
    <property type="entry name" value="COBYRINATE A,C-DIAMIDE SYNTHASE"/>
    <property type="match status" value="1"/>
</dbReference>
<comment type="cofactor">
    <cofactor evidence="1">
        <name>Mg(2+)</name>
        <dbReference type="ChEBI" id="CHEBI:18420"/>
    </cofactor>
</comment>
<evidence type="ECO:0000256" key="7">
    <source>
        <dbReference type="ARBA" id="ARBA00022840"/>
    </source>
</evidence>
<keyword evidence="13" id="KW-1185">Reference proteome</keyword>
<evidence type="ECO:0000256" key="8">
    <source>
        <dbReference type="ARBA" id="ARBA00022842"/>
    </source>
</evidence>
<dbReference type="InterPro" id="IPR011698">
    <property type="entry name" value="GATase_3"/>
</dbReference>
<protein>
    <submittedName>
        <fullName evidence="12">Cobyrinic acid a,c-diamide synthase</fullName>
        <ecNumber evidence="12">6.3.5.11</ecNumber>
        <ecNumber evidence="12">6.3.5.9</ecNumber>
    </submittedName>
</protein>
<dbReference type="Pfam" id="PF07685">
    <property type="entry name" value="GATase_3"/>
    <property type="match status" value="1"/>
</dbReference>
<dbReference type="NCBIfam" id="NF002204">
    <property type="entry name" value="PRK01077.1"/>
    <property type="match status" value="1"/>
</dbReference>
<name>A0A841GG36_9GAMM</name>
<evidence type="ECO:0000256" key="1">
    <source>
        <dbReference type="ARBA" id="ARBA00001946"/>
    </source>
</evidence>
<dbReference type="AlphaFoldDB" id="A0A841GG36"/>
<evidence type="ECO:0000256" key="3">
    <source>
        <dbReference type="ARBA" id="ARBA00006205"/>
    </source>
</evidence>
<organism evidence="12 13">
    <name type="scientific">Tolumonas osonensis</name>
    <dbReference type="NCBI Taxonomy" id="675874"/>
    <lineage>
        <taxon>Bacteria</taxon>
        <taxon>Pseudomonadati</taxon>
        <taxon>Pseudomonadota</taxon>
        <taxon>Gammaproteobacteria</taxon>
        <taxon>Aeromonadales</taxon>
        <taxon>Aeromonadaceae</taxon>
        <taxon>Tolumonas</taxon>
    </lineage>
</organism>
<dbReference type="GO" id="GO:0043802">
    <property type="term" value="F:hydrogenobyrinic acid a,c-diamide synthase (glutamine-hydrolysing) activity"/>
    <property type="evidence" value="ECO:0007669"/>
    <property type="project" value="UniProtKB-EC"/>
</dbReference>
<keyword evidence="8" id="KW-0460">Magnesium</keyword>
<evidence type="ECO:0000259" key="10">
    <source>
        <dbReference type="Pfam" id="PF01656"/>
    </source>
</evidence>
<evidence type="ECO:0000313" key="13">
    <source>
        <dbReference type="Proteomes" id="UP000585721"/>
    </source>
</evidence>
<dbReference type="GO" id="GO:0009236">
    <property type="term" value="P:cobalamin biosynthetic process"/>
    <property type="evidence" value="ECO:0007669"/>
    <property type="project" value="UniProtKB-KW"/>
</dbReference>
<dbReference type="CDD" id="cd05388">
    <property type="entry name" value="CobB_N"/>
    <property type="match status" value="1"/>
</dbReference>
<dbReference type="PROSITE" id="PS51274">
    <property type="entry name" value="GATASE_COBBQ"/>
    <property type="match status" value="1"/>
</dbReference>
<dbReference type="EMBL" id="JACHGR010000008">
    <property type="protein sequence ID" value="MBB6056547.1"/>
    <property type="molecule type" value="Genomic_DNA"/>
</dbReference>
<evidence type="ECO:0000256" key="6">
    <source>
        <dbReference type="ARBA" id="ARBA00022741"/>
    </source>
</evidence>
<comment type="pathway">
    <text evidence="2">Cofactor biosynthesis; adenosylcobalamin biosynthesis.</text>
</comment>
<keyword evidence="4" id="KW-0169">Cobalamin biosynthesis</keyword>
<dbReference type="InterPro" id="IPR029062">
    <property type="entry name" value="Class_I_gatase-like"/>
</dbReference>
<evidence type="ECO:0000256" key="4">
    <source>
        <dbReference type="ARBA" id="ARBA00022573"/>
    </source>
</evidence>
<feature type="domain" description="CobB/CobQ-like glutamine amidotransferase" evidence="11">
    <location>
        <begin position="240"/>
        <end position="417"/>
    </location>
</feature>
<dbReference type="Gene3D" id="3.40.50.300">
    <property type="entry name" value="P-loop containing nucleotide triphosphate hydrolases"/>
    <property type="match status" value="2"/>
</dbReference>
<dbReference type="RefSeq" id="WP_188027273.1">
    <property type="nucleotide sequence ID" value="NZ_JACHGR010000008.1"/>
</dbReference>
<evidence type="ECO:0000313" key="12">
    <source>
        <dbReference type="EMBL" id="MBB6056547.1"/>
    </source>
</evidence>
<evidence type="ECO:0000256" key="2">
    <source>
        <dbReference type="ARBA" id="ARBA00004953"/>
    </source>
</evidence>
<dbReference type="InterPro" id="IPR002586">
    <property type="entry name" value="CobQ/CobB/MinD/ParA_Nub-bd_dom"/>
</dbReference>
<dbReference type="SUPFAM" id="SSF52317">
    <property type="entry name" value="Class I glutamine amidotransferase-like"/>
    <property type="match status" value="1"/>
</dbReference>
<dbReference type="EC" id="6.3.5.11" evidence="12"/>
<evidence type="ECO:0000256" key="5">
    <source>
        <dbReference type="ARBA" id="ARBA00022598"/>
    </source>
</evidence>
<proteinExistence type="inferred from homology"/>
<dbReference type="Gene3D" id="3.40.50.880">
    <property type="match status" value="1"/>
</dbReference>
<dbReference type="EC" id="6.3.5.9" evidence="12"/>
<keyword evidence="6" id="KW-0547">Nucleotide-binding</keyword>
<dbReference type="SUPFAM" id="SSF52540">
    <property type="entry name" value="P-loop containing nucleoside triphosphate hydrolases"/>
    <property type="match status" value="1"/>
</dbReference>
<comment type="similarity">
    <text evidence="3">Belongs to the CobB/CobQ family. CobQ subfamily.</text>
</comment>
<sequence length="430" mass="46964">MHTKSCPALLVSAPSSHSGKTTVTAALARYWTQQGKKVRVFKTGPDFLDPMLLEQASGAPVHQLDLWMMGEDNCRRRLAEAAQEADLILIEGVMGLYDGHTSSADIARLFAIPLLLVVDGSAMAQTFGALVYGLASYQPGLNVFGVVANRVNSAGHARYLQQSLPEGIHFCGYMPSNDSITLPERHLGLVQAAELPDLDQRLDLAAEQLASHGALLLPPASEFSYPISNKTWNDGLNGVTIAVARDAAFSFIYRDNLQLLQQMGAQLRFFSPISDQTMPEADALYLPGGYPELYLDELADNQSMLHAIRSHVQADKPTVAECGGMLYLLNGLTNKEGHRRDLLGVLPGEALMEPRLSGLGVLSASFPFGEVRGHTFHFSSCQIRAETTLEAQHPVHGQPEPVYQQGRLLASYVHWYLGDQPEACLAWFKP</sequence>
<evidence type="ECO:0000259" key="11">
    <source>
        <dbReference type="Pfam" id="PF07685"/>
    </source>
</evidence>
<dbReference type="Proteomes" id="UP000585721">
    <property type="component" value="Unassembled WGS sequence"/>
</dbReference>
<evidence type="ECO:0000256" key="9">
    <source>
        <dbReference type="ARBA" id="ARBA00022962"/>
    </source>
</evidence>
<keyword evidence="7" id="KW-0067">ATP-binding</keyword>
<feature type="domain" description="CobQ/CobB/MinD/ParA nucleotide binding" evidence="10">
    <location>
        <begin position="11"/>
        <end position="187"/>
    </location>
</feature>
<dbReference type="Pfam" id="PF01656">
    <property type="entry name" value="CbiA"/>
    <property type="match status" value="1"/>
</dbReference>
<dbReference type="GO" id="GO:0042242">
    <property type="term" value="F:cobyrinic acid a,c-diamide synthase activity"/>
    <property type="evidence" value="ECO:0007669"/>
    <property type="project" value="UniProtKB-EC"/>
</dbReference>
<keyword evidence="5 12" id="KW-0436">Ligase</keyword>
<dbReference type="NCBIfam" id="TIGR00379">
    <property type="entry name" value="cobB"/>
    <property type="match status" value="1"/>
</dbReference>
<dbReference type="GO" id="GO:0005524">
    <property type="term" value="F:ATP binding"/>
    <property type="evidence" value="ECO:0007669"/>
    <property type="project" value="UniProtKB-KW"/>
</dbReference>
<dbReference type="PANTHER" id="PTHR43873">
    <property type="entry name" value="COBYRINATE A,C-DIAMIDE SYNTHASE"/>
    <property type="match status" value="1"/>
</dbReference>